<organism evidence="1 2">
    <name type="scientific">Kistimonas scapharcae</name>
    <dbReference type="NCBI Taxonomy" id="1036133"/>
    <lineage>
        <taxon>Bacteria</taxon>
        <taxon>Pseudomonadati</taxon>
        <taxon>Pseudomonadota</taxon>
        <taxon>Gammaproteobacteria</taxon>
        <taxon>Oceanospirillales</taxon>
        <taxon>Endozoicomonadaceae</taxon>
        <taxon>Kistimonas</taxon>
    </lineage>
</organism>
<gene>
    <name evidence="1" type="ORF">GCM10023116_24990</name>
</gene>
<name>A0ABP8V2P9_9GAMM</name>
<reference evidence="2" key="1">
    <citation type="journal article" date="2019" name="Int. J. Syst. Evol. Microbiol.">
        <title>The Global Catalogue of Microorganisms (GCM) 10K type strain sequencing project: providing services to taxonomists for standard genome sequencing and annotation.</title>
        <authorList>
            <consortium name="The Broad Institute Genomics Platform"/>
            <consortium name="The Broad Institute Genome Sequencing Center for Infectious Disease"/>
            <person name="Wu L."/>
            <person name="Ma J."/>
        </authorList>
    </citation>
    <scope>NUCLEOTIDE SEQUENCE [LARGE SCALE GENOMIC DNA]</scope>
    <source>
        <strain evidence="2">JCM 17805</strain>
    </source>
</reference>
<accession>A0ABP8V2P9</accession>
<dbReference type="Proteomes" id="UP001500604">
    <property type="component" value="Unassembled WGS sequence"/>
</dbReference>
<protein>
    <submittedName>
        <fullName evidence="1">Uncharacterized protein</fullName>
    </submittedName>
</protein>
<sequence>MVAHAYLVFEHADSGNTLVLDPTINATLSRVTPDIIGFAELKYQIRSALEQQHKYSTMGKNRRHNQESVCTFPGAGEFMPHDSYLVINSYIYDSDSSSGCTLEDVTDCLFNTMYSANTNPVITYDECKPSHHPVAQHKVTSYQCMRQLP</sequence>
<evidence type="ECO:0000313" key="2">
    <source>
        <dbReference type="Proteomes" id="UP001500604"/>
    </source>
</evidence>
<keyword evidence="2" id="KW-1185">Reference proteome</keyword>
<dbReference type="EMBL" id="BAABFL010000375">
    <property type="protein sequence ID" value="GAA4650216.1"/>
    <property type="molecule type" value="Genomic_DNA"/>
</dbReference>
<proteinExistence type="predicted"/>
<evidence type="ECO:0000313" key="1">
    <source>
        <dbReference type="EMBL" id="GAA4650216.1"/>
    </source>
</evidence>
<comment type="caution">
    <text evidence="1">The sequence shown here is derived from an EMBL/GenBank/DDBJ whole genome shotgun (WGS) entry which is preliminary data.</text>
</comment>